<dbReference type="Pfam" id="PF03850">
    <property type="entry name" value="Tfb4"/>
    <property type="match status" value="1"/>
</dbReference>
<dbReference type="GO" id="GO:0006289">
    <property type="term" value="P:nucleotide-excision repair"/>
    <property type="evidence" value="ECO:0007669"/>
    <property type="project" value="UniProtKB-UniRule"/>
</dbReference>
<proteinExistence type="inferred from homology"/>
<keyword evidence="8 11" id="KW-0804">Transcription</keyword>
<evidence type="ECO:0000256" key="3">
    <source>
        <dbReference type="ARBA" id="ARBA00022723"/>
    </source>
</evidence>
<feature type="compositionally biased region" description="Basic and acidic residues" evidence="12">
    <location>
        <begin position="370"/>
        <end position="386"/>
    </location>
</feature>
<dbReference type="EMBL" id="BLLK01000020">
    <property type="protein sequence ID" value="GFH44970.1"/>
    <property type="molecule type" value="Genomic_DNA"/>
</dbReference>
<keyword evidence="7 11" id="KW-0805">Transcription regulation</keyword>
<accession>A0AAD3CHZ9</accession>
<keyword evidence="3 11" id="KW-0479">Metal-binding</keyword>
<comment type="similarity">
    <text evidence="2 11">Belongs to the TFB4 family.</text>
</comment>
<evidence type="ECO:0000256" key="1">
    <source>
        <dbReference type="ARBA" id="ARBA00004123"/>
    </source>
</evidence>
<evidence type="ECO:0000256" key="8">
    <source>
        <dbReference type="ARBA" id="ARBA00023163"/>
    </source>
</evidence>
<dbReference type="InterPro" id="IPR036465">
    <property type="entry name" value="vWFA_dom_sf"/>
</dbReference>
<gene>
    <name evidence="13" type="ORF">CTEN210_01444</name>
</gene>
<evidence type="ECO:0000256" key="5">
    <source>
        <dbReference type="ARBA" id="ARBA00022771"/>
    </source>
</evidence>
<dbReference type="PANTHER" id="PTHR12831:SF0">
    <property type="entry name" value="GENERAL TRANSCRIPTION FACTOR IIH SUBUNIT 3"/>
    <property type="match status" value="1"/>
</dbReference>
<evidence type="ECO:0000256" key="6">
    <source>
        <dbReference type="ARBA" id="ARBA00022833"/>
    </source>
</evidence>
<evidence type="ECO:0000256" key="11">
    <source>
        <dbReference type="RuleBase" id="RU368090"/>
    </source>
</evidence>
<dbReference type="GO" id="GO:0008270">
    <property type="term" value="F:zinc ion binding"/>
    <property type="evidence" value="ECO:0007669"/>
    <property type="project" value="UniProtKB-KW"/>
</dbReference>
<evidence type="ECO:0000256" key="7">
    <source>
        <dbReference type="ARBA" id="ARBA00023015"/>
    </source>
</evidence>
<evidence type="ECO:0000256" key="4">
    <source>
        <dbReference type="ARBA" id="ARBA00022763"/>
    </source>
</evidence>
<dbReference type="Proteomes" id="UP001054902">
    <property type="component" value="Unassembled WGS sequence"/>
</dbReference>
<name>A0AAD3CHZ9_9STRA</name>
<evidence type="ECO:0000256" key="9">
    <source>
        <dbReference type="ARBA" id="ARBA00023204"/>
    </source>
</evidence>
<dbReference type="PANTHER" id="PTHR12831">
    <property type="entry name" value="TRANSCRIPTION INITIATION FACTOR IIH TFIIH , POLYPEPTIDE 3-RELATED"/>
    <property type="match status" value="1"/>
</dbReference>
<dbReference type="GO" id="GO:0006355">
    <property type="term" value="P:regulation of DNA-templated transcription"/>
    <property type="evidence" value="ECO:0007669"/>
    <property type="project" value="InterPro"/>
</dbReference>
<reference evidence="13 14" key="1">
    <citation type="journal article" date="2021" name="Sci. Rep.">
        <title>The genome of the diatom Chaetoceros tenuissimus carries an ancient integrated fragment of an extant virus.</title>
        <authorList>
            <person name="Hongo Y."/>
            <person name="Kimura K."/>
            <person name="Takaki Y."/>
            <person name="Yoshida Y."/>
            <person name="Baba S."/>
            <person name="Kobayashi G."/>
            <person name="Nagasaki K."/>
            <person name="Hano T."/>
            <person name="Tomaru Y."/>
        </authorList>
    </citation>
    <scope>NUCLEOTIDE SEQUENCE [LARGE SCALE GENOMIC DNA]</scope>
    <source>
        <strain evidence="13 14">NIES-3715</strain>
    </source>
</reference>
<dbReference type="AlphaFoldDB" id="A0AAD3CHZ9"/>
<sequence>MSTPNIQDRSLLILILDLTPKTWGKRAQIRNLSDKQRASQNKGSMGPATLNEVLNALLSFLIAFSSCHRDNTVIVIGVAGKETAVLHPRKDRLEDVMGVSSLDKSMDLIEMRDGIMLGVTELVNQCVENSSKEGYIDRGTAIAAATSLGLCLINRVMKSATAGSSLLEENSLFRRKEDEGILGMISAKLNKEGENATKFAAEQRLAQRRARGMLSPRMLIVQASEDCTLDYNAFMNCVFAAIKNDVVIDGCFLSSPNMPETSTFLEQATDRSGGVYSKPKGTAQIFGGLTEVLMTVFLPPLGIRNDLNLPKVTEVDFRARCFETGESLDMGFVCNLCLSIFKNEPSGDYCLTCGAKNTSMNGQDSGLRIEGLKDSDEKKESEDSSQARKKARTTA</sequence>
<keyword evidence="14" id="KW-1185">Reference proteome</keyword>
<keyword evidence="6 11" id="KW-0862">Zinc</keyword>
<dbReference type="InterPro" id="IPR004600">
    <property type="entry name" value="TFIIH_Tfb4/GTF2H3"/>
</dbReference>
<evidence type="ECO:0008006" key="15">
    <source>
        <dbReference type="Google" id="ProtNLM"/>
    </source>
</evidence>
<evidence type="ECO:0000256" key="12">
    <source>
        <dbReference type="SAM" id="MobiDB-lite"/>
    </source>
</evidence>
<protein>
    <recommendedName>
        <fullName evidence="15">General transcription factor IIH subunit</fullName>
    </recommendedName>
</protein>
<dbReference type="GO" id="GO:0005675">
    <property type="term" value="C:transcription factor TFIIH holo complex"/>
    <property type="evidence" value="ECO:0007669"/>
    <property type="project" value="UniProtKB-UniRule"/>
</dbReference>
<keyword evidence="9 11" id="KW-0234">DNA repair</keyword>
<dbReference type="GO" id="GO:0000439">
    <property type="term" value="C:transcription factor TFIIH core complex"/>
    <property type="evidence" value="ECO:0007669"/>
    <property type="project" value="UniProtKB-UniRule"/>
</dbReference>
<feature type="region of interest" description="Disordered" evidence="12">
    <location>
        <begin position="361"/>
        <end position="395"/>
    </location>
</feature>
<evidence type="ECO:0000256" key="2">
    <source>
        <dbReference type="ARBA" id="ARBA00005273"/>
    </source>
</evidence>
<evidence type="ECO:0000313" key="14">
    <source>
        <dbReference type="Proteomes" id="UP001054902"/>
    </source>
</evidence>
<evidence type="ECO:0000256" key="10">
    <source>
        <dbReference type="ARBA" id="ARBA00023242"/>
    </source>
</evidence>
<keyword evidence="5 11" id="KW-0863">Zinc-finger</keyword>
<evidence type="ECO:0000313" key="13">
    <source>
        <dbReference type="EMBL" id="GFH44970.1"/>
    </source>
</evidence>
<keyword evidence="4 11" id="KW-0227">DNA damage</keyword>
<comment type="caution">
    <text evidence="13">The sequence shown here is derived from an EMBL/GenBank/DDBJ whole genome shotgun (WGS) entry which is preliminary data.</text>
</comment>
<dbReference type="Gene3D" id="3.40.50.410">
    <property type="entry name" value="von Willebrand factor, type A domain"/>
    <property type="match status" value="1"/>
</dbReference>
<keyword evidence="10 11" id="KW-0539">Nucleus</keyword>
<comment type="subcellular location">
    <subcellularLocation>
        <location evidence="1 11">Nucleus</location>
    </subcellularLocation>
</comment>
<organism evidence="13 14">
    <name type="scientific">Chaetoceros tenuissimus</name>
    <dbReference type="NCBI Taxonomy" id="426638"/>
    <lineage>
        <taxon>Eukaryota</taxon>
        <taxon>Sar</taxon>
        <taxon>Stramenopiles</taxon>
        <taxon>Ochrophyta</taxon>
        <taxon>Bacillariophyta</taxon>
        <taxon>Coscinodiscophyceae</taxon>
        <taxon>Chaetocerotophycidae</taxon>
        <taxon>Chaetocerotales</taxon>
        <taxon>Chaetocerotaceae</taxon>
        <taxon>Chaetoceros</taxon>
    </lineage>
</organism>